<sequence length="615" mass="66071">MVEDAKSQQGVGFSCQSEGEDFKLTGGSVAQSLYKDATACTVSQSEGLLRQNEAVSFPVHRSSLHRSAAGVLQLDLNMKLSKDKGESAQSSQLGNDSQLREQDYMGLAFGHSEGMALAIVSCEKVQVDDSSHEGIPDLNIGQMELRLAPPEGLEVQSAQESANDDALCDPGPGLSHRKPQFEEKGVCAEQISCREKPSSTMPVSNMGASVAEKASLKDTRNMASDKASTETDQKEFKAFAGGSERDETFFSRKVFHLEKQAAEPGSSRLIAANKQAVGESMAGASFWHDQKLQQQQHMAATQELTPFHLALRAQQQTEINRHGWGGALNGLTWSGIFVPGAQDLGNNMKQGYSQMLVYAGYGHELGVSNVAPAPLSQPGVAASNTHAKGATASGPVPLGSPLQGKMLGNTGFGIGNSKPWPASSLYNTAEVNYSARNATVKEERANTSSPAVVGWPPVQSFRKNSMVASQSKPPSEGEGPSAASPVQLAEDDVISKFVKVYMDGVPIGRKVDLKANNSYEKLSTALEEMFQQFIIGRWGLDKLLATREKPLPSNGKQLNFSHGSDYVMTYEDKDGDLMLVGDVPWSLFASTVKRLRIMKGCEAIGFDRVKGKVTN</sequence>
<name>A0ACC2C6H4_DIPCM</name>
<proteinExistence type="predicted"/>
<evidence type="ECO:0000313" key="1">
    <source>
        <dbReference type="EMBL" id="KAJ7537444.1"/>
    </source>
</evidence>
<comment type="caution">
    <text evidence="1">The sequence shown here is derived from an EMBL/GenBank/DDBJ whole genome shotgun (WGS) entry which is preliminary data.</text>
</comment>
<dbReference type="Proteomes" id="UP001162992">
    <property type="component" value="Chromosome 11"/>
</dbReference>
<reference evidence="2" key="1">
    <citation type="journal article" date="2024" name="Proc. Natl. Acad. Sci. U.S.A.">
        <title>Extraordinary preservation of gene collinearity over three hundred million years revealed in homosporous lycophytes.</title>
        <authorList>
            <person name="Li C."/>
            <person name="Wickell D."/>
            <person name="Kuo L.Y."/>
            <person name="Chen X."/>
            <person name="Nie B."/>
            <person name="Liao X."/>
            <person name="Peng D."/>
            <person name="Ji J."/>
            <person name="Jenkins J."/>
            <person name="Williams M."/>
            <person name="Shu S."/>
            <person name="Plott C."/>
            <person name="Barry K."/>
            <person name="Rajasekar S."/>
            <person name="Grimwood J."/>
            <person name="Han X."/>
            <person name="Sun S."/>
            <person name="Hou Z."/>
            <person name="He W."/>
            <person name="Dai G."/>
            <person name="Sun C."/>
            <person name="Schmutz J."/>
            <person name="Leebens-Mack J.H."/>
            <person name="Li F.W."/>
            <person name="Wang L."/>
        </authorList>
    </citation>
    <scope>NUCLEOTIDE SEQUENCE [LARGE SCALE GENOMIC DNA]</scope>
    <source>
        <strain evidence="2">cv. PW_Plant_1</strain>
    </source>
</reference>
<accession>A0ACC2C6H4</accession>
<protein>
    <submittedName>
        <fullName evidence="1">Uncharacterized protein</fullName>
    </submittedName>
</protein>
<organism evidence="1 2">
    <name type="scientific">Diphasiastrum complanatum</name>
    <name type="common">Issler's clubmoss</name>
    <name type="synonym">Lycopodium complanatum</name>
    <dbReference type="NCBI Taxonomy" id="34168"/>
    <lineage>
        <taxon>Eukaryota</taxon>
        <taxon>Viridiplantae</taxon>
        <taxon>Streptophyta</taxon>
        <taxon>Embryophyta</taxon>
        <taxon>Tracheophyta</taxon>
        <taxon>Lycopodiopsida</taxon>
        <taxon>Lycopodiales</taxon>
        <taxon>Lycopodiaceae</taxon>
        <taxon>Lycopodioideae</taxon>
        <taxon>Diphasiastrum</taxon>
    </lineage>
</organism>
<evidence type="ECO:0000313" key="2">
    <source>
        <dbReference type="Proteomes" id="UP001162992"/>
    </source>
</evidence>
<dbReference type="EMBL" id="CM055102">
    <property type="protein sequence ID" value="KAJ7537444.1"/>
    <property type="molecule type" value="Genomic_DNA"/>
</dbReference>
<gene>
    <name evidence="1" type="ORF">O6H91_11G006000</name>
</gene>
<keyword evidence="2" id="KW-1185">Reference proteome</keyword>